<reference evidence="3 4" key="1">
    <citation type="journal article" date="2011" name="J. Bacteriol.">
        <title>Draft genome sequence of the anoxygenic filamentous phototrophic bacterium Oscillochloris trichoides subsp. DG-6.</title>
        <authorList>
            <person name="Kuznetsov B.B."/>
            <person name="Ivanovsky R.N."/>
            <person name="Keppen O.I."/>
            <person name="Sukhacheva M.V."/>
            <person name="Bumazhkin B.K."/>
            <person name="Patutina E.O."/>
            <person name="Beletsky A.V."/>
            <person name="Mardanov A.V."/>
            <person name="Baslerov R.V."/>
            <person name="Panteleeva A.N."/>
            <person name="Kolganova T.V."/>
            <person name="Ravin N.V."/>
            <person name="Skryabin K.G."/>
        </authorList>
    </citation>
    <scope>NUCLEOTIDE SEQUENCE [LARGE SCALE GENOMIC DNA]</scope>
    <source>
        <strain evidence="3 4">DG-6</strain>
    </source>
</reference>
<organism evidence="3 4">
    <name type="scientific">Oscillochloris trichoides DG-6</name>
    <dbReference type="NCBI Taxonomy" id="765420"/>
    <lineage>
        <taxon>Bacteria</taxon>
        <taxon>Bacillati</taxon>
        <taxon>Chloroflexota</taxon>
        <taxon>Chloroflexia</taxon>
        <taxon>Chloroflexales</taxon>
        <taxon>Chloroflexineae</taxon>
        <taxon>Oscillochloridaceae</taxon>
        <taxon>Oscillochloris</taxon>
    </lineage>
</organism>
<dbReference type="AlphaFoldDB" id="E1II92"/>
<protein>
    <submittedName>
        <fullName evidence="3">IS605 family transposase OrfB</fullName>
    </submittedName>
</protein>
<evidence type="ECO:0000259" key="2">
    <source>
        <dbReference type="Pfam" id="PF01385"/>
    </source>
</evidence>
<name>E1II92_9CHLR</name>
<comment type="caution">
    <text evidence="3">The sequence shown here is derived from an EMBL/GenBank/DDBJ whole genome shotgun (WGS) entry which is preliminary data.</text>
</comment>
<feature type="region of interest" description="Disordered" evidence="1">
    <location>
        <begin position="265"/>
        <end position="291"/>
    </location>
</feature>
<evidence type="ECO:0000313" key="4">
    <source>
        <dbReference type="Proteomes" id="UP000054010"/>
    </source>
</evidence>
<keyword evidence="4" id="KW-1185">Reference proteome</keyword>
<accession>E1II92</accession>
<dbReference type="eggNOG" id="COG0675">
    <property type="taxonomic scope" value="Bacteria"/>
</dbReference>
<dbReference type="Pfam" id="PF01385">
    <property type="entry name" value="OrfB_IS605"/>
    <property type="match status" value="1"/>
</dbReference>
<feature type="domain" description="Probable transposase IS891/IS1136/IS1341" evidence="2">
    <location>
        <begin position="160"/>
        <end position="247"/>
    </location>
</feature>
<dbReference type="STRING" id="765420.OSCT_3043"/>
<evidence type="ECO:0000313" key="3">
    <source>
        <dbReference type="EMBL" id="EFO79095.1"/>
    </source>
</evidence>
<dbReference type="InterPro" id="IPR001959">
    <property type="entry name" value="Transposase"/>
</dbReference>
<dbReference type="HOGENOM" id="CLU_032903_3_2_0"/>
<gene>
    <name evidence="3" type="ORF">OSCT_3043</name>
</gene>
<dbReference type="Proteomes" id="UP000054010">
    <property type="component" value="Unassembled WGS sequence"/>
</dbReference>
<feature type="compositionally biased region" description="Basic residues" evidence="1">
    <location>
        <begin position="265"/>
        <end position="274"/>
    </location>
</feature>
<evidence type="ECO:0000256" key="1">
    <source>
        <dbReference type="SAM" id="MobiDB-lite"/>
    </source>
</evidence>
<dbReference type="EMBL" id="ADVR01000125">
    <property type="protein sequence ID" value="EFO79095.1"/>
    <property type="molecule type" value="Genomic_DNA"/>
</dbReference>
<sequence>MKFIAQVKLTPTAAQADALLRTLEAANAACDAVSELAWNTRTFKKFDLQKLCYLSIRETYGLSSQLAIRVIAKVGDAYKLDTTTVRTFRRHGSIAYDDRILSWALPGRKVSIWTLDGRLSIPFLTGERQLAFLAYQHGESDLVYRKGEWYLLATCDIPEPTEQEVDDVLGVDLGIVNLATDSDGESYTGKDVERKRQWYAGRKKALQAVGTKSAKRRLRQLSGRQRRYQKDVNHGISKNLVAKAKRTKRAIGLEELTHIRQRARVTRPTQRARHSNWGFAPVSPTRRRWPA</sequence>
<proteinExistence type="predicted"/>